<evidence type="ECO:0008006" key="5">
    <source>
        <dbReference type="Google" id="ProtNLM"/>
    </source>
</evidence>
<reference evidence="2" key="3">
    <citation type="submission" date="2018-07" db="EMBL/GenBank/DDBJ databases">
        <title>WGS assembly of Glycine max.</title>
        <authorList>
            <person name="Schmutz J."/>
            <person name="Cannon S."/>
            <person name="Schlueter J."/>
            <person name="Ma J."/>
            <person name="Mitros T."/>
            <person name="Nelson W."/>
            <person name="Hyten D."/>
            <person name="Song Q."/>
            <person name="Thelen J."/>
            <person name="Cheng J."/>
            <person name="Xu D."/>
            <person name="Hellsten U."/>
            <person name="May G."/>
            <person name="Yu Y."/>
            <person name="Sakurai T."/>
            <person name="Umezawa T."/>
            <person name="Bhattacharyya M."/>
            <person name="Sandhu D."/>
            <person name="Valliyodan B."/>
            <person name="Lindquist E."/>
            <person name="Peto M."/>
            <person name="Grant D."/>
            <person name="Shu S."/>
            <person name="Goodstein D."/>
            <person name="Barry K."/>
            <person name="Futrell-Griggs M."/>
            <person name="Abernathy B."/>
            <person name="Du J."/>
            <person name="Tian Z."/>
            <person name="Zhu L."/>
            <person name="Gill N."/>
            <person name="Joshi T."/>
            <person name="Libault M."/>
            <person name="Sethuraman A."/>
            <person name="Zhang X."/>
            <person name="Shinozaki K."/>
            <person name="Nguyen H."/>
            <person name="Wing R."/>
            <person name="Cregan P."/>
            <person name="Specht J."/>
            <person name="Grimwood J."/>
            <person name="Rokhsar D."/>
            <person name="Stacey G."/>
            <person name="Shoemaker R."/>
            <person name="Jackson S."/>
        </authorList>
    </citation>
    <scope>NUCLEOTIDE SEQUENCE</scope>
    <source>
        <tissue evidence="2">Callus</tissue>
    </source>
</reference>
<dbReference type="InParanoid" id="K7LN77"/>
<dbReference type="Gramene" id="KRH28471">
    <property type="protein sequence ID" value="KRH28471"/>
    <property type="gene ID" value="GLYMA_11G055800"/>
</dbReference>
<organism evidence="2">
    <name type="scientific">Glycine max</name>
    <name type="common">Soybean</name>
    <name type="synonym">Glycine hispida</name>
    <dbReference type="NCBI Taxonomy" id="3847"/>
    <lineage>
        <taxon>Eukaryota</taxon>
        <taxon>Viridiplantae</taxon>
        <taxon>Streptophyta</taxon>
        <taxon>Embryophyta</taxon>
        <taxon>Tracheophyta</taxon>
        <taxon>Spermatophyta</taxon>
        <taxon>Magnoliopsida</taxon>
        <taxon>eudicotyledons</taxon>
        <taxon>Gunneridae</taxon>
        <taxon>Pentapetalae</taxon>
        <taxon>rosids</taxon>
        <taxon>fabids</taxon>
        <taxon>Fabales</taxon>
        <taxon>Fabaceae</taxon>
        <taxon>Papilionoideae</taxon>
        <taxon>50 kb inversion clade</taxon>
        <taxon>NPAAA clade</taxon>
        <taxon>indigoferoid/millettioid clade</taxon>
        <taxon>Phaseoleae</taxon>
        <taxon>Glycine</taxon>
        <taxon>Glycine subgen. Soja</taxon>
    </lineage>
</organism>
<evidence type="ECO:0000313" key="4">
    <source>
        <dbReference type="Proteomes" id="UP000008827"/>
    </source>
</evidence>
<reference evidence="3" key="2">
    <citation type="submission" date="2018-02" db="UniProtKB">
        <authorList>
            <consortium name="EnsemblPlants"/>
        </authorList>
    </citation>
    <scope>IDENTIFICATION</scope>
    <source>
        <strain evidence="3">Williams 82</strain>
    </source>
</reference>
<feature type="signal peptide" evidence="1">
    <location>
        <begin position="1"/>
        <end position="23"/>
    </location>
</feature>
<reference evidence="2 3" key="1">
    <citation type="journal article" date="2010" name="Nature">
        <title>Genome sequence of the palaeopolyploid soybean.</title>
        <authorList>
            <person name="Schmutz J."/>
            <person name="Cannon S.B."/>
            <person name="Schlueter J."/>
            <person name="Ma J."/>
            <person name="Mitros T."/>
            <person name="Nelson W."/>
            <person name="Hyten D.L."/>
            <person name="Song Q."/>
            <person name="Thelen J.J."/>
            <person name="Cheng J."/>
            <person name="Xu D."/>
            <person name="Hellsten U."/>
            <person name="May G.D."/>
            <person name="Yu Y."/>
            <person name="Sakurai T."/>
            <person name="Umezawa T."/>
            <person name="Bhattacharyya M.K."/>
            <person name="Sandhu D."/>
            <person name="Valliyodan B."/>
            <person name="Lindquist E."/>
            <person name="Peto M."/>
            <person name="Grant D."/>
            <person name="Shu S."/>
            <person name="Goodstein D."/>
            <person name="Barry K."/>
            <person name="Futrell-Griggs M."/>
            <person name="Abernathy B."/>
            <person name="Du J."/>
            <person name="Tian Z."/>
            <person name="Zhu L."/>
            <person name="Gill N."/>
            <person name="Joshi T."/>
            <person name="Libault M."/>
            <person name="Sethuraman A."/>
            <person name="Zhang X.-C."/>
            <person name="Shinozaki K."/>
            <person name="Nguyen H.T."/>
            <person name="Wing R.A."/>
            <person name="Cregan P."/>
            <person name="Specht J."/>
            <person name="Grimwood J."/>
            <person name="Rokhsar D."/>
            <person name="Stacey G."/>
            <person name="Shoemaker R.C."/>
            <person name="Jackson S.A."/>
        </authorList>
    </citation>
    <scope>NUCLEOTIDE SEQUENCE [LARGE SCALE GENOMIC DNA]</scope>
    <source>
        <strain evidence="3">cv. Williams 82</strain>
        <tissue evidence="2">Callus</tissue>
    </source>
</reference>
<gene>
    <name evidence="2" type="ORF">GLYMA_11G055800</name>
</gene>
<keyword evidence="1" id="KW-0732">Signal</keyword>
<accession>K7LN77</accession>
<keyword evidence="4" id="KW-1185">Reference proteome</keyword>
<feature type="chain" id="PRO_5014581249" description="Secreted protein" evidence="1">
    <location>
        <begin position="24"/>
        <end position="76"/>
    </location>
</feature>
<dbReference type="EMBL" id="CM000844">
    <property type="protein sequence ID" value="KRH28471.1"/>
    <property type="molecule type" value="Genomic_DNA"/>
</dbReference>
<dbReference type="PaxDb" id="3847-GLYMA11G05970.1"/>
<evidence type="ECO:0000313" key="3">
    <source>
        <dbReference type="EnsemblPlants" id="KRH28471"/>
    </source>
</evidence>
<evidence type="ECO:0000313" key="2">
    <source>
        <dbReference type="EMBL" id="KRH28471.1"/>
    </source>
</evidence>
<dbReference type="EnsemblPlants" id="KRH28471">
    <property type="protein sequence ID" value="KRH28471"/>
    <property type="gene ID" value="GLYMA_11G055800"/>
</dbReference>
<dbReference type="AlphaFoldDB" id="K7LN77"/>
<evidence type="ECO:0000256" key="1">
    <source>
        <dbReference type="SAM" id="SignalP"/>
    </source>
</evidence>
<protein>
    <recommendedName>
        <fullName evidence="5">Secreted protein</fullName>
    </recommendedName>
</protein>
<proteinExistence type="predicted"/>
<sequence>MKMKVSRMYVCMIGLLLFRSTECVCVRESPKVSSFQYNLNFSVVWLLFTEAQFPWNLEKDMHAMYVWACRQKKTDI</sequence>
<dbReference type="HOGENOM" id="CLU_2659393_0_0_1"/>
<name>K7LN77_SOYBN</name>
<dbReference type="Proteomes" id="UP000008827">
    <property type="component" value="Chromosome 11"/>
</dbReference>